<keyword evidence="8" id="KW-1185">Reference proteome</keyword>
<evidence type="ECO:0000259" key="5">
    <source>
        <dbReference type="Pfam" id="PF00389"/>
    </source>
</evidence>
<evidence type="ECO:0000313" key="8">
    <source>
        <dbReference type="Proteomes" id="UP000286974"/>
    </source>
</evidence>
<accession>A0A401FM46</accession>
<name>A0A401FM46_9LACO</name>
<gene>
    <name evidence="7" type="ORF">NBRC111893_1600</name>
</gene>
<evidence type="ECO:0000256" key="4">
    <source>
        <dbReference type="RuleBase" id="RU003719"/>
    </source>
</evidence>
<dbReference type="GO" id="GO:0004617">
    <property type="term" value="F:phosphoglycerate dehydrogenase activity"/>
    <property type="evidence" value="ECO:0007669"/>
    <property type="project" value="UniProtKB-EC"/>
</dbReference>
<dbReference type="EC" id="1.1.1.95" evidence="7"/>
<evidence type="ECO:0000256" key="2">
    <source>
        <dbReference type="ARBA" id="ARBA00023002"/>
    </source>
</evidence>
<evidence type="ECO:0000256" key="3">
    <source>
        <dbReference type="ARBA" id="ARBA00023027"/>
    </source>
</evidence>
<protein>
    <submittedName>
        <fullName evidence="7">D-3-phosphoglycerate dehydrogenase</fullName>
        <ecNumber evidence="7">1.1.1.95</ecNumber>
    </submittedName>
</protein>
<feature type="domain" description="D-isomer specific 2-hydroxyacid dehydrogenase NAD-binding" evidence="6">
    <location>
        <begin position="110"/>
        <end position="289"/>
    </location>
</feature>
<dbReference type="RefSeq" id="WP_125008431.1">
    <property type="nucleotide sequence ID" value="NZ_BEXA01000003.1"/>
</dbReference>
<dbReference type="PANTHER" id="PTHR43761:SF1">
    <property type="entry name" value="D-ISOMER SPECIFIC 2-HYDROXYACID DEHYDROGENASE CATALYTIC DOMAIN-CONTAINING PROTEIN-RELATED"/>
    <property type="match status" value="1"/>
</dbReference>
<dbReference type="SUPFAM" id="SSF51735">
    <property type="entry name" value="NAD(P)-binding Rossmann-fold domains"/>
    <property type="match status" value="1"/>
</dbReference>
<dbReference type="CDD" id="cd12162">
    <property type="entry name" value="2-Hacid_dh_4"/>
    <property type="match status" value="1"/>
</dbReference>
<sequence length="321" mass="35396">MKIVVLDGYALNPGDLSWEPLEKMGDVAIYDRTPVNDEREILKRIGDAEIVFDNKTPLTASVMKQAPNLKYIGVLSTGYDIIDLDGAKENDIVVTNIPAYGTDAVAQHTFALLLEITNRVGLHDQLVHDGAWSKSPDYTFWDAPLIELKDKTIGLFGFGKIAQQVARLAHAFSMNVIYYNHRPKPFAEDWATQVEMDDLFAQSDIISMHTPLTPETNEIIDCDNITKMKDGVIILNTARGGLIEEVATADALNSGKIAALGTDVASQEPINPDNPLLTSKNTFITPHIAWAPLTTRKRLLSIAVDNFQAYLDGKPVNTVYS</sequence>
<comment type="similarity">
    <text evidence="1 4">Belongs to the D-isomer specific 2-hydroxyacid dehydrogenase family.</text>
</comment>
<dbReference type="OrthoDB" id="9805416at2"/>
<keyword evidence="3" id="KW-0520">NAD</keyword>
<comment type="caution">
    <text evidence="7">The sequence shown here is derived from an EMBL/GenBank/DDBJ whole genome shotgun (WGS) entry which is preliminary data.</text>
</comment>
<evidence type="ECO:0000313" key="7">
    <source>
        <dbReference type="EMBL" id="GAY73454.1"/>
    </source>
</evidence>
<dbReference type="Pfam" id="PF02826">
    <property type="entry name" value="2-Hacid_dh_C"/>
    <property type="match status" value="1"/>
</dbReference>
<dbReference type="Pfam" id="PF00389">
    <property type="entry name" value="2-Hacid_dh"/>
    <property type="match status" value="1"/>
</dbReference>
<dbReference type="Gene3D" id="3.40.50.720">
    <property type="entry name" value="NAD(P)-binding Rossmann-like Domain"/>
    <property type="match status" value="2"/>
</dbReference>
<dbReference type="AlphaFoldDB" id="A0A401FM46"/>
<dbReference type="PANTHER" id="PTHR43761">
    <property type="entry name" value="D-ISOMER SPECIFIC 2-HYDROXYACID DEHYDROGENASE FAMILY PROTEIN (AFU_ORTHOLOGUE AFUA_1G13630)"/>
    <property type="match status" value="1"/>
</dbReference>
<dbReference type="STRING" id="1138822.PL11_005745"/>
<organism evidence="7 8">
    <name type="scientific">Lentilactobacillus kosonis</name>
    <dbReference type="NCBI Taxonomy" id="2810561"/>
    <lineage>
        <taxon>Bacteria</taxon>
        <taxon>Bacillati</taxon>
        <taxon>Bacillota</taxon>
        <taxon>Bacilli</taxon>
        <taxon>Lactobacillales</taxon>
        <taxon>Lactobacillaceae</taxon>
        <taxon>Lentilactobacillus</taxon>
    </lineage>
</organism>
<keyword evidence="2 4" id="KW-0560">Oxidoreductase</keyword>
<proteinExistence type="inferred from homology"/>
<dbReference type="InterPro" id="IPR036291">
    <property type="entry name" value="NAD(P)-bd_dom_sf"/>
</dbReference>
<evidence type="ECO:0000259" key="6">
    <source>
        <dbReference type="Pfam" id="PF02826"/>
    </source>
</evidence>
<dbReference type="InterPro" id="IPR006140">
    <property type="entry name" value="D-isomer_DH_NAD-bd"/>
</dbReference>
<feature type="domain" description="D-isomer specific 2-hydroxyacid dehydrogenase catalytic" evidence="5">
    <location>
        <begin position="17"/>
        <end position="318"/>
    </location>
</feature>
<dbReference type="EMBL" id="BEXA01000003">
    <property type="protein sequence ID" value="GAY73454.1"/>
    <property type="molecule type" value="Genomic_DNA"/>
</dbReference>
<evidence type="ECO:0000256" key="1">
    <source>
        <dbReference type="ARBA" id="ARBA00005854"/>
    </source>
</evidence>
<dbReference type="InterPro" id="IPR050418">
    <property type="entry name" value="D-iso_2-hydroxyacid_DH_PdxB"/>
</dbReference>
<reference evidence="7 8" key="1">
    <citation type="submission" date="2017-11" db="EMBL/GenBank/DDBJ databases">
        <title>Draft Genome Sequence of Lactobacillus curieae NBRC 111893 isolated from Koso, a Japanese sugar-Vegetable Fermented Beverage.</title>
        <authorList>
            <person name="Chiou T.Y."/>
            <person name="Oshima K."/>
            <person name="Suda W."/>
            <person name="Hattori M."/>
            <person name="Takahashi T."/>
        </authorList>
    </citation>
    <scope>NUCLEOTIDE SEQUENCE [LARGE SCALE GENOMIC DNA]</scope>
    <source>
        <strain evidence="7 8">NBRC111893</strain>
    </source>
</reference>
<dbReference type="InterPro" id="IPR029753">
    <property type="entry name" value="D-isomer_DH_CS"/>
</dbReference>
<dbReference type="Proteomes" id="UP000286974">
    <property type="component" value="Unassembled WGS sequence"/>
</dbReference>
<dbReference type="SUPFAM" id="SSF52283">
    <property type="entry name" value="Formate/glycerate dehydrogenase catalytic domain-like"/>
    <property type="match status" value="1"/>
</dbReference>
<dbReference type="InterPro" id="IPR006139">
    <property type="entry name" value="D-isomer_2_OHA_DH_cat_dom"/>
</dbReference>
<dbReference type="PROSITE" id="PS00671">
    <property type="entry name" value="D_2_HYDROXYACID_DH_3"/>
    <property type="match status" value="1"/>
</dbReference>
<dbReference type="GO" id="GO:0051287">
    <property type="term" value="F:NAD binding"/>
    <property type="evidence" value="ECO:0007669"/>
    <property type="project" value="InterPro"/>
</dbReference>